<dbReference type="GO" id="GO:0043161">
    <property type="term" value="P:proteasome-mediated ubiquitin-dependent protein catabolic process"/>
    <property type="evidence" value="ECO:0007669"/>
    <property type="project" value="TreeGrafter"/>
</dbReference>
<dbReference type="Gene3D" id="2.120.10.30">
    <property type="entry name" value="TolB, C-terminal domain"/>
    <property type="match status" value="1"/>
</dbReference>
<dbReference type="GO" id="GO:0000209">
    <property type="term" value="P:protein polyubiquitination"/>
    <property type="evidence" value="ECO:0007669"/>
    <property type="project" value="TreeGrafter"/>
</dbReference>
<dbReference type="AlphaFoldDB" id="A0A5N5SJ11"/>
<evidence type="ECO:0000256" key="2">
    <source>
        <dbReference type="PROSITE-ProRule" id="PRU00504"/>
    </source>
</evidence>
<dbReference type="PANTHER" id="PTHR24104">
    <property type="entry name" value="E3 UBIQUITIN-PROTEIN LIGASE NHLRC1-RELATED"/>
    <property type="match status" value="1"/>
</dbReference>
<gene>
    <name evidence="3" type="primary">trim71</name>
    <name evidence="3" type="ORF">Anas_11360</name>
</gene>
<dbReference type="Pfam" id="PF01436">
    <property type="entry name" value="NHL"/>
    <property type="match status" value="1"/>
</dbReference>
<dbReference type="PROSITE" id="PS51125">
    <property type="entry name" value="NHL"/>
    <property type="match status" value="1"/>
</dbReference>
<dbReference type="Proteomes" id="UP000326759">
    <property type="component" value="Unassembled WGS sequence"/>
</dbReference>
<evidence type="ECO:0000256" key="1">
    <source>
        <dbReference type="ARBA" id="ARBA00022737"/>
    </source>
</evidence>
<name>A0A5N5SJ11_9CRUS</name>
<reference evidence="3 4" key="1">
    <citation type="journal article" date="2019" name="PLoS Biol.">
        <title>Sex chromosomes control vertical transmission of feminizing Wolbachia symbionts in an isopod.</title>
        <authorList>
            <person name="Becking T."/>
            <person name="Chebbi M.A."/>
            <person name="Giraud I."/>
            <person name="Moumen B."/>
            <person name="Laverre T."/>
            <person name="Caubet Y."/>
            <person name="Peccoud J."/>
            <person name="Gilbert C."/>
            <person name="Cordaux R."/>
        </authorList>
    </citation>
    <scope>NUCLEOTIDE SEQUENCE [LARGE SCALE GENOMIC DNA]</scope>
    <source>
        <strain evidence="3">ANa2</strain>
        <tissue evidence="3">Whole body excluding digestive tract and cuticle</tissue>
    </source>
</reference>
<dbReference type="OrthoDB" id="342730at2759"/>
<accession>A0A5N5SJ11</accession>
<feature type="non-terminal residue" evidence="3">
    <location>
        <position position="1"/>
    </location>
</feature>
<dbReference type="EMBL" id="SEYY01025070">
    <property type="protein sequence ID" value="KAB7493690.1"/>
    <property type="molecule type" value="Genomic_DNA"/>
</dbReference>
<comment type="caution">
    <text evidence="3">The sequence shown here is derived from an EMBL/GenBank/DDBJ whole genome shotgun (WGS) entry which is preliminary data.</text>
</comment>
<organism evidence="3 4">
    <name type="scientific">Armadillidium nasatum</name>
    <dbReference type="NCBI Taxonomy" id="96803"/>
    <lineage>
        <taxon>Eukaryota</taxon>
        <taxon>Metazoa</taxon>
        <taxon>Ecdysozoa</taxon>
        <taxon>Arthropoda</taxon>
        <taxon>Crustacea</taxon>
        <taxon>Multicrustacea</taxon>
        <taxon>Malacostraca</taxon>
        <taxon>Eumalacostraca</taxon>
        <taxon>Peracarida</taxon>
        <taxon>Isopoda</taxon>
        <taxon>Oniscidea</taxon>
        <taxon>Crinocheta</taxon>
        <taxon>Armadillidiidae</taxon>
        <taxon>Armadillidium</taxon>
    </lineage>
</organism>
<evidence type="ECO:0000313" key="3">
    <source>
        <dbReference type="EMBL" id="KAB7493690.1"/>
    </source>
</evidence>
<feature type="repeat" description="NHL" evidence="2">
    <location>
        <begin position="205"/>
        <end position="248"/>
    </location>
</feature>
<dbReference type="SUPFAM" id="SSF101898">
    <property type="entry name" value="NHL repeat"/>
    <property type="match status" value="1"/>
</dbReference>
<keyword evidence="4" id="KW-1185">Reference proteome</keyword>
<dbReference type="InterPro" id="IPR001258">
    <property type="entry name" value="NHL_repeat"/>
</dbReference>
<evidence type="ECO:0000313" key="4">
    <source>
        <dbReference type="Proteomes" id="UP000326759"/>
    </source>
</evidence>
<dbReference type="InterPro" id="IPR050952">
    <property type="entry name" value="TRIM-NHL_E3_ligases"/>
</dbReference>
<dbReference type="GO" id="GO:0061630">
    <property type="term" value="F:ubiquitin protein ligase activity"/>
    <property type="evidence" value="ECO:0007669"/>
    <property type="project" value="TreeGrafter"/>
</dbReference>
<dbReference type="InterPro" id="IPR011042">
    <property type="entry name" value="6-blade_b-propeller_TolB-like"/>
</dbReference>
<dbReference type="CDD" id="cd05819">
    <property type="entry name" value="NHL"/>
    <property type="match status" value="1"/>
</dbReference>
<keyword evidence="1" id="KW-0677">Repeat</keyword>
<dbReference type="PANTHER" id="PTHR24104:SF51">
    <property type="entry name" value="SMP-30_GLUCONOLACTONASE_LRE-LIKE REGION DOMAIN-CONTAINING PROTEIN"/>
    <property type="match status" value="1"/>
</dbReference>
<sequence>HFTPYKISEDIPVVRSEDILLINSKEPNIDDVQDKISLNGIKSDYGLESESFYVNEVIVKFLQKNLIAKCRFKFTGNEKITFDHPIGVAELKSKEIIVADTFANRLLLFNEKCEFIRQIARIAEDGHGNVITVDSGNSDSFNIVFIDVTTGNMVKKIPVIDAVKPDQQCTSKPRFITFRQPSTLLVVDLGLDKVFIINVRTGMVVKSFGSSGNGIGQFRDPSGIACEADGFILVGDSRNHRIQIFTPYGEFVCVLRLDRPLRRPSGISLTQDDNG</sequence>
<proteinExistence type="predicted"/>
<protein>
    <submittedName>
        <fullName evidence="3">E3 ubiquitin-protein ligase TRIM71</fullName>
    </submittedName>
</protein>